<dbReference type="InterPro" id="IPR004045">
    <property type="entry name" value="Glutathione_S-Trfase_N"/>
</dbReference>
<dbReference type="PROSITE" id="PS51354">
    <property type="entry name" value="GLUTAREDOXIN_2"/>
    <property type="match status" value="1"/>
</dbReference>
<organism evidence="6">
    <name type="scientific">Prunus dulcis</name>
    <name type="common">Almond</name>
    <name type="synonym">Amygdalus dulcis</name>
    <dbReference type="NCBI Taxonomy" id="3755"/>
    <lineage>
        <taxon>Eukaryota</taxon>
        <taxon>Viridiplantae</taxon>
        <taxon>Streptophyta</taxon>
        <taxon>Embryophyta</taxon>
        <taxon>Tracheophyta</taxon>
        <taxon>Spermatophyta</taxon>
        <taxon>Magnoliopsida</taxon>
        <taxon>eudicotyledons</taxon>
        <taxon>Gunneridae</taxon>
        <taxon>Pentapetalae</taxon>
        <taxon>rosids</taxon>
        <taxon>fabids</taxon>
        <taxon>Rosales</taxon>
        <taxon>Rosaceae</taxon>
        <taxon>Amygdaloideae</taxon>
        <taxon>Amygdaleae</taxon>
        <taxon>Prunus</taxon>
    </lineage>
</organism>
<reference evidence="6" key="1">
    <citation type="journal article" date="2019" name="Science">
        <title>Mutation of a bHLH transcription factor allowed almond domestication.</title>
        <authorList>
            <person name="Sanchez-Perez R."/>
            <person name="Pavan S."/>
            <person name="Mazzeo R."/>
            <person name="Moldovan C."/>
            <person name="Aiese Cigliano R."/>
            <person name="Del Cueto J."/>
            <person name="Ricciardi F."/>
            <person name="Lotti C."/>
            <person name="Ricciardi L."/>
            <person name="Dicenta F."/>
            <person name="Lopez-Marques R.L."/>
            <person name="Lindberg Moller B."/>
        </authorList>
    </citation>
    <scope>NUCLEOTIDE SEQUENCE</scope>
</reference>
<proteinExistence type="inferred from homology"/>
<dbReference type="InterPro" id="IPR036282">
    <property type="entry name" value="Glutathione-S-Trfase_C_sf"/>
</dbReference>
<keyword evidence="1 3" id="KW-0808">Transferase</keyword>
<dbReference type="Gene3D" id="3.40.30.10">
    <property type="entry name" value="Glutaredoxin"/>
    <property type="match status" value="1"/>
</dbReference>
<evidence type="ECO:0000256" key="1">
    <source>
        <dbReference type="ARBA" id="ARBA00022679"/>
    </source>
</evidence>
<dbReference type="InterPro" id="IPR010987">
    <property type="entry name" value="Glutathione-S-Trfase_C-like"/>
</dbReference>
<sequence length="249" mass="28515">MAWKLERERERGREREREMAEENKVTLYGMWSSPYVKRVELALRLKGIPYEYVEEDLRNKSQLLLKLNPIHQKVPVLVHNGKTIVESLVILEYIDETWKTGPHLLPEDPYKRSQVRFWASYLQQVFESMVSVLKTSGQAQEKAIKEVTEKLKLLEEGLKGFFPNGFPNSFDIENVGLLEVVICSHFGANEAQEEALGVKVITPEKTPLIYSSITALTEIPAVKAASIPHEKVVAFLKFFREKALKSSAE</sequence>
<keyword evidence="3" id="KW-0963">Cytoplasm</keyword>
<dbReference type="FunFam" id="3.40.30.10:FF:000197">
    <property type="entry name" value="Glutathione S-transferase U10"/>
    <property type="match status" value="1"/>
</dbReference>
<evidence type="ECO:0000259" key="4">
    <source>
        <dbReference type="PROSITE" id="PS50404"/>
    </source>
</evidence>
<accession>A0A4Y1RHZ2</accession>
<dbReference type="CDD" id="cd03058">
    <property type="entry name" value="GST_N_Tau"/>
    <property type="match status" value="1"/>
</dbReference>
<dbReference type="EC" id="2.5.1.18" evidence="3"/>
<dbReference type="InterPro" id="IPR045074">
    <property type="entry name" value="GST_C_Tau"/>
</dbReference>
<dbReference type="GO" id="GO:0005829">
    <property type="term" value="C:cytosol"/>
    <property type="evidence" value="ECO:0007669"/>
    <property type="project" value="UniProtKB-SubCell"/>
</dbReference>
<evidence type="ECO:0000313" key="6">
    <source>
        <dbReference type="EMBL" id="BBH03940.1"/>
    </source>
</evidence>
<dbReference type="InterPro" id="IPR040079">
    <property type="entry name" value="Glutathione_S-Trfase"/>
</dbReference>
<dbReference type="SFLD" id="SFLDG01152">
    <property type="entry name" value="Main.3:_Omega-_and_Tau-like"/>
    <property type="match status" value="1"/>
</dbReference>
<dbReference type="SUPFAM" id="SSF52833">
    <property type="entry name" value="Thioredoxin-like"/>
    <property type="match status" value="1"/>
</dbReference>
<dbReference type="Gene3D" id="1.20.1050.10">
    <property type="match status" value="1"/>
</dbReference>
<comment type="subcellular location">
    <subcellularLocation>
        <location evidence="3">Cytoplasm</location>
        <location evidence="3">Cytosol</location>
    </subcellularLocation>
</comment>
<comment type="function">
    <text evidence="3">Is involved in the conjugation of reduced glutathione to a wide number of exogenous and endogenous hydrophobic electrophiles.</text>
</comment>
<dbReference type="PROSITE" id="PS50404">
    <property type="entry name" value="GST_NTER"/>
    <property type="match status" value="1"/>
</dbReference>
<evidence type="ECO:0000256" key="3">
    <source>
        <dbReference type="RuleBase" id="RU369102"/>
    </source>
</evidence>
<dbReference type="AlphaFoldDB" id="A0A4Y1RHZ2"/>
<name>A0A4Y1RHZ2_PRUDU</name>
<dbReference type="EMBL" id="AP019301">
    <property type="protein sequence ID" value="BBH03940.1"/>
    <property type="molecule type" value="Genomic_DNA"/>
</dbReference>
<dbReference type="InterPro" id="IPR045073">
    <property type="entry name" value="Omega/Tau-like"/>
</dbReference>
<protein>
    <recommendedName>
        <fullName evidence="3">Glutathione S-transferase</fullName>
        <ecNumber evidence="3">2.5.1.18</ecNumber>
    </recommendedName>
</protein>
<feature type="domain" description="GST C-terminal" evidence="5">
    <location>
        <begin position="108"/>
        <end position="235"/>
    </location>
</feature>
<dbReference type="SUPFAM" id="SSF47616">
    <property type="entry name" value="GST C-terminal domain-like"/>
    <property type="match status" value="1"/>
</dbReference>
<dbReference type="GO" id="GO:0006749">
    <property type="term" value="P:glutathione metabolic process"/>
    <property type="evidence" value="ECO:0007669"/>
    <property type="project" value="InterPro"/>
</dbReference>
<dbReference type="InterPro" id="IPR036249">
    <property type="entry name" value="Thioredoxin-like_sf"/>
</dbReference>
<dbReference type="SFLD" id="SFLDS00019">
    <property type="entry name" value="Glutathione_Transferase_(cytos"/>
    <property type="match status" value="1"/>
</dbReference>
<feature type="domain" description="GST N-terminal" evidence="4">
    <location>
        <begin position="23"/>
        <end position="102"/>
    </location>
</feature>
<dbReference type="SFLD" id="SFLDG00358">
    <property type="entry name" value="Main_(cytGST)"/>
    <property type="match status" value="1"/>
</dbReference>
<evidence type="ECO:0000256" key="2">
    <source>
        <dbReference type="ARBA" id="ARBA00047960"/>
    </source>
</evidence>
<dbReference type="PANTHER" id="PTHR11260">
    <property type="entry name" value="GLUTATHIONE S-TRANSFERASE, GST, SUPERFAMILY, GST DOMAIN CONTAINING"/>
    <property type="match status" value="1"/>
</dbReference>
<dbReference type="CDD" id="cd03185">
    <property type="entry name" value="GST_C_Tau"/>
    <property type="match status" value="1"/>
</dbReference>
<evidence type="ECO:0000259" key="5">
    <source>
        <dbReference type="PROSITE" id="PS50405"/>
    </source>
</evidence>
<gene>
    <name evidence="6" type="ORF">Prudu_014944</name>
</gene>
<dbReference type="PROSITE" id="PS50405">
    <property type="entry name" value="GST_CTER"/>
    <property type="match status" value="1"/>
</dbReference>
<dbReference type="GO" id="GO:0004364">
    <property type="term" value="F:glutathione transferase activity"/>
    <property type="evidence" value="ECO:0007669"/>
    <property type="project" value="UniProtKB-UniRule"/>
</dbReference>
<dbReference type="PANTHER" id="PTHR11260:SF711">
    <property type="entry name" value="GLUTATHIONE S-TRANSFERASE U9"/>
    <property type="match status" value="1"/>
</dbReference>
<comment type="catalytic activity">
    <reaction evidence="2 3">
        <text>RX + glutathione = an S-substituted glutathione + a halide anion + H(+)</text>
        <dbReference type="Rhea" id="RHEA:16437"/>
        <dbReference type="ChEBI" id="CHEBI:15378"/>
        <dbReference type="ChEBI" id="CHEBI:16042"/>
        <dbReference type="ChEBI" id="CHEBI:17792"/>
        <dbReference type="ChEBI" id="CHEBI:57925"/>
        <dbReference type="ChEBI" id="CHEBI:90779"/>
        <dbReference type="EC" id="2.5.1.18"/>
    </reaction>
</comment>
<dbReference type="Pfam" id="PF02798">
    <property type="entry name" value="GST_N"/>
    <property type="match status" value="1"/>
</dbReference>
<comment type="similarity">
    <text evidence="3">Belongs to the GST superfamily.</text>
</comment>